<protein>
    <recommendedName>
        <fullName evidence="3">DUF1273 family protein</fullName>
    </recommendedName>
</protein>
<comment type="caution">
    <text evidence="1">The sequence shown here is derived from an EMBL/GenBank/DDBJ whole genome shotgun (WGS) entry which is preliminary data.</text>
</comment>
<dbReference type="Proteomes" id="UP000027661">
    <property type="component" value="Unassembled WGS sequence"/>
</dbReference>
<evidence type="ECO:0008006" key="3">
    <source>
        <dbReference type="Google" id="ProtNLM"/>
    </source>
</evidence>
<dbReference type="Gene3D" id="3.40.50.450">
    <property type="match status" value="1"/>
</dbReference>
<dbReference type="InterPro" id="IPR010697">
    <property type="entry name" value="YspA"/>
</dbReference>
<proteinExistence type="predicted"/>
<dbReference type="AlphaFoldDB" id="A0A069S552"/>
<organism evidence="1 2">
    <name type="scientific">Phocaeicola vulgatus str. 3975 RP4</name>
    <dbReference type="NCBI Taxonomy" id="1339352"/>
    <lineage>
        <taxon>Bacteria</taxon>
        <taxon>Pseudomonadati</taxon>
        <taxon>Bacteroidota</taxon>
        <taxon>Bacteroidia</taxon>
        <taxon>Bacteroidales</taxon>
        <taxon>Bacteroidaceae</taxon>
        <taxon>Phocaeicola</taxon>
    </lineage>
</organism>
<dbReference type="PANTHER" id="PTHR38440:SF1">
    <property type="entry name" value="UPF0398 PROTEIN SPR0331"/>
    <property type="match status" value="1"/>
</dbReference>
<name>A0A069S552_PHOVU</name>
<dbReference type="Pfam" id="PF06908">
    <property type="entry name" value="YpsA"/>
    <property type="match status" value="1"/>
</dbReference>
<evidence type="ECO:0000313" key="1">
    <source>
        <dbReference type="EMBL" id="KDS44336.1"/>
    </source>
</evidence>
<dbReference type="EMBL" id="JNHM01000164">
    <property type="protein sequence ID" value="KDS44336.1"/>
    <property type="molecule type" value="Genomic_DNA"/>
</dbReference>
<dbReference type="PANTHER" id="PTHR38440">
    <property type="entry name" value="UPF0398 PROTEIN YPSA"/>
    <property type="match status" value="1"/>
</dbReference>
<dbReference type="SUPFAM" id="SSF102405">
    <property type="entry name" value="MCP/YpsA-like"/>
    <property type="match status" value="1"/>
</dbReference>
<gene>
    <name evidence="1" type="ORF">M099_4280</name>
</gene>
<dbReference type="PATRIC" id="fig|1339352.3.peg.4010"/>
<sequence length="267" mass="30288">MLEAVPTACWSSAFERNCRTCTSLLPCNIPTRMQDNAGKHSPIISWYTLPSSILSESKTAIMKSLESYQTAHAGLFKTETCYIYHYTACNGLRFETIASSLDECRKARDRWLRSLSVSFTGHRHLSEHTDFLVLKLKNEIIRAYRTGKRFFKTGGAVGFDTLAAEVVLQLREHLPELALMVIVPFEGQDIYFSPASKVRYRRILDQADEVVVLSATYFQHCYLRRNAYMVNHASRLIAYYDGVGTGGTSFTVRLAESKQIPVSNLFQ</sequence>
<evidence type="ECO:0000313" key="2">
    <source>
        <dbReference type="Proteomes" id="UP000027661"/>
    </source>
</evidence>
<accession>A0A069S552</accession>
<reference evidence="1 2" key="1">
    <citation type="submission" date="2014-04" db="EMBL/GenBank/DDBJ databases">
        <authorList>
            <person name="Sears C."/>
            <person name="Carroll K."/>
            <person name="Sack B.R."/>
            <person name="Qadri F."/>
            <person name="Myers L.L."/>
            <person name="Chung G.-T."/>
            <person name="Escheverria P."/>
            <person name="Fraser C.M."/>
            <person name="Sadzewicz L."/>
            <person name="Shefchek K.A."/>
            <person name="Tallon L."/>
            <person name="Das S.P."/>
            <person name="Daugherty S."/>
            <person name="Mongodin E.F."/>
        </authorList>
    </citation>
    <scope>NUCLEOTIDE SEQUENCE [LARGE SCALE GENOMIC DNA]</scope>
    <source>
        <strain evidence="1 2">3975 RP4</strain>
    </source>
</reference>